<keyword evidence="5" id="KW-0489">Methyltransferase</keyword>
<keyword evidence="2 5" id="KW-0812">Transmembrane</keyword>
<comment type="subcellular location">
    <subcellularLocation>
        <location evidence="5">Endoplasmic reticulum membrane</location>
        <topology evidence="5">Multi-pass membrane protein</topology>
    </subcellularLocation>
    <subcellularLocation>
        <location evidence="1">Membrane</location>
        <topology evidence="1">Multi-pass membrane protein</topology>
    </subcellularLocation>
</comment>
<dbReference type="EC" id="2.1.1.100" evidence="5"/>
<protein>
    <recommendedName>
        <fullName evidence="5">Protein-S-isoprenylcysteine O-methyltransferase</fullName>
        <ecNumber evidence="5">2.1.1.100</ecNumber>
    </recommendedName>
</protein>
<proteinExistence type="inferred from homology"/>
<feature type="non-terminal residue" evidence="6">
    <location>
        <position position="1"/>
    </location>
</feature>
<evidence type="ECO:0000256" key="4">
    <source>
        <dbReference type="ARBA" id="ARBA00023136"/>
    </source>
</evidence>
<feature type="transmembrane region" description="Helical" evidence="5">
    <location>
        <begin position="12"/>
        <end position="33"/>
    </location>
</feature>
<dbReference type="GO" id="GO:0005789">
    <property type="term" value="C:endoplasmic reticulum membrane"/>
    <property type="evidence" value="ECO:0007669"/>
    <property type="project" value="UniProtKB-SubCell"/>
</dbReference>
<keyword evidence="5" id="KW-0949">S-adenosyl-L-methionine</keyword>
<dbReference type="InterPro" id="IPR007269">
    <property type="entry name" value="ICMT_MeTrfase"/>
</dbReference>
<accession>A0A4P9WNM9</accession>
<dbReference type="Proteomes" id="UP000269721">
    <property type="component" value="Unassembled WGS sequence"/>
</dbReference>
<keyword evidence="5" id="KW-0808">Transferase</keyword>
<organism evidence="6 7">
    <name type="scientific">Blyttiomyces helicus</name>
    <dbReference type="NCBI Taxonomy" id="388810"/>
    <lineage>
        <taxon>Eukaryota</taxon>
        <taxon>Fungi</taxon>
        <taxon>Fungi incertae sedis</taxon>
        <taxon>Chytridiomycota</taxon>
        <taxon>Chytridiomycota incertae sedis</taxon>
        <taxon>Chytridiomycetes</taxon>
        <taxon>Chytridiomycetes incertae sedis</taxon>
        <taxon>Blyttiomyces</taxon>
    </lineage>
</organism>
<evidence type="ECO:0000256" key="3">
    <source>
        <dbReference type="ARBA" id="ARBA00022989"/>
    </source>
</evidence>
<comment type="similarity">
    <text evidence="5">Belongs to the class VI-like SAM-binding methyltransferase superfamily. Isoprenylcysteine carboxyl methyltransferase family.</text>
</comment>
<evidence type="ECO:0000313" key="6">
    <source>
        <dbReference type="EMBL" id="RKO92366.1"/>
    </source>
</evidence>
<dbReference type="Gene3D" id="1.20.120.1630">
    <property type="match status" value="1"/>
</dbReference>
<keyword evidence="5" id="KW-0256">Endoplasmic reticulum</keyword>
<dbReference type="PANTHER" id="PTHR12714:SF9">
    <property type="entry name" value="PROTEIN-S-ISOPRENYLCYSTEINE O-METHYLTRANSFERASE"/>
    <property type="match status" value="1"/>
</dbReference>
<dbReference type="Pfam" id="PF04140">
    <property type="entry name" value="ICMT"/>
    <property type="match status" value="1"/>
</dbReference>
<comment type="catalytic activity">
    <reaction evidence="5">
        <text>[protein]-C-terminal S-[(2E,6E)-farnesyl]-L-cysteine + S-adenosyl-L-methionine = [protein]-C-terminal S-[(2E,6E)-farnesyl]-L-cysteine methyl ester + S-adenosyl-L-homocysteine</text>
        <dbReference type="Rhea" id="RHEA:21672"/>
        <dbReference type="Rhea" id="RHEA-COMP:12125"/>
        <dbReference type="Rhea" id="RHEA-COMP:12126"/>
        <dbReference type="ChEBI" id="CHEBI:57856"/>
        <dbReference type="ChEBI" id="CHEBI:59789"/>
        <dbReference type="ChEBI" id="CHEBI:90510"/>
        <dbReference type="ChEBI" id="CHEBI:90511"/>
        <dbReference type="EC" id="2.1.1.100"/>
    </reaction>
</comment>
<keyword evidence="3 5" id="KW-1133">Transmembrane helix</keyword>
<gene>
    <name evidence="6" type="ORF">BDK51DRAFT_24446</name>
</gene>
<comment type="caution">
    <text evidence="5">Lacks conserved residue(s) required for the propagation of feature annotation.</text>
</comment>
<dbReference type="PANTHER" id="PTHR12714">
    <property type="entry name" value="PROTEIN-S ISOPRENYLCYSTEINE O-METHYLTRANSFERASE"/>
    <property type="match status" value="1"/>
</dbReference>
<dbReference type="GO" id="GO:0032259">
    <property type="term" value="P:methylation"/>
    <property type="evidence" value="ECO:0007669"/>
    <property type="project" value="UniProtKB-KW"/>
</dbReference>
<dbReference type="OrthoDB" id="422086at2759"/>
<evidence type="ECO:0000313" key="7">
    <source>
        <dbReference type="Proteomes" id="UP000269721"/>
    </source>
</evidence>
<dbReference type="EMBL" id="KZ994669">
    <property type="protein sequence ID" value="RKO92366.1"/>
    <property type="molecule type" value="Genomic_DNA"/>
</dbReference>
<reference evidence="7" key="1">
    <citation type="journal article" date="2018" name="Nat. Microbiol.">
        <title>Leveraging single-cell genomics to expand the fungal tree of life.</title>
        <authorList>
            <person name="Ahrendt S.R."/>
            <person name="Quandt C.A."/>
            <person name="Ciobanu D."/>
            <person name="Clum A."/>
            <person name="Salamov A."/>
            <person name="Andreopoulos B."/>
            <person name="Cheng J.F."/>
            <person name="Woyke T."/>
            <person name="Pelin A."/>
            <person name="Henrissat B."/>
            <person name="Reynolds N.K."/>
            <person name="Benny G.L."/>
            <person name="Smith M.E."/>
            <person name="James T.Y."/>
            <person name="Grigoriev I.V."/>
        </authorList>
    </citation>
    <scope>NUCLEOTIDE SEQUENCE [LARGE SCALE GENOMIC DNA]</scope>
</reference>
<dbReference type="GO" id="GO:0004671">
    <property type="term" value="F:protein C-terminal S-isoprenylcysteine carboxyl O-methyltransferase activity"/>
    <property type="evidence" value="ECO:0007669"/>
    <property type="project" value="UniProtKB-EC"/>
</dbReference>
<evidence type="ECO:0000256" key="5">
    <source>
        <dbReference type="RuleBase" id="RU362022"/>
    </source>
</evidence>
<evidence type="ECO:0000256" key="2">
    <source>
        <dbReference type="ARBA" id="ARBA00022692"/>
    </source>
</evidence>
<name>A0A4P9WNM9_9FUNG</name>
<keyword evidence="4 5" id="KW-0472">Membrane</keyword>
<evidence type="ECO:0000256" key="1">
    <source>
        <dbReference type="ARBA" id="ARBA00004141"/>
    </source>
</evidence>
<sequence length="70" mass="8438">FRHPSYTAFFYWGVSLQLMLGNPICTLIFIAALHRFFSKRIEYEEATLEGFFGQHYRDYRKKTGVYIPFF</sequence>
<dbReference type="AlphaFoldDB" id="A0A4P9WNM9"/>
<keyword evidence="7" id="KW-1185">Reference proteome</keyword>